<dbReference type="NCBIfam" id="TIGR01414">
    <property type="entry name" value="autotrans_barl"/>
    <property type="match status" value="1"/>
</dbReference>
<keyword evidence="3 7" id="KW-0732">Signal</keyword>
<dbReference type="InterPro" id="IPR036709">
    <property type="entry name" value="Autotransporte_beta_dom_sf"/>
</dbReference>
<dbReference type="PROSITE" id="PS51208">
    <property type="entry name" value="AUTOTRANSPORTER"/>
    <property type="match status" value="1"/>
</dbReference>
<dbReference type="EMBL" id="CP093547">
    <property type="protein sequence ID" value="UNP28914.1"/>
    <property type="molecule type" value="Genomic_DNA"/>
</dbReference>
<feature type="active site" description="Charge relay system" evidence="6">
    <location>
        <position position="87"/>
    </location>
</feature>
<organism evidence="9 10">
    <name type="scientific">Lysobacter gummosus</name>
    <dbReference type="NCBI Taxonomy" id="262324"/>
    <lineage>
        <taxon>Bacteria</taxon>
        <taxon>Pseudomonadati</taxon>
        <taxon>Pseudomonadota</taxon>
        <taxon>Gammaproteobacteria</taxon>
        <taxon>Lysobacterales</taxon>
        <taxon>Lysobacteraceae</taxon>
        <taxon>Lysobacter</taxon>
    </lineage>
</organism>
<dbReference type="PROSITE" id="PS00137">
    <property type="entry name" value="SUBTILASE_HIS"/>
    <property type="match status" value="1"/>
</dbReference>
<proteinExistence type="inferred from homology"/>
<dbReference type="Pfam" id="PF00082">
    <property type="entry name" value="Peptidase_S8"/>
    <property type="match status" value="1"/>
</dbReference>
<evidence type="ECO:0000259" key="8">
    <source>
        <dbReference type="PROSITE" id="PS51208"/>
    </source>
</evidence>
<dbReference type="InterPro" id="IPR006315">
    <property type="entry name" value="OM_autotransptr_brl_dom"/>
</dbReference>
<evidence type="ECO:0000313" key="9">
    <source>
        <dbReference type="EMBL" id="UNP28914.1"/>
    </source>
</evidence>
<dbReference type="Proteomes" id="UP000829194">
    <property type="component" value="Chromosome"/>
</dbReference>
<dbReference type="RefSeq" id="WP_057944450.1">
    <property type="nucleotide sequence ID" value="NZ_CP011131.1"/>
</dbReference>
<dbReference type="PANTHER" id="PTHR43399:SF4">
    <property type="entry name" value="CELL WALL-ASSOCIATED PROTEASE"/>
    <property type="match status" value="1"/>
</dbReference>
<evidence type="ECO:0000256" key="4">
    <source>
        <dbReference type="ARBA" id="ARBA00022801"/>
    </source>
</evidence>
<accession>A0ABY3XBP6</accession>
<name>A0ABY3XBP6_9GAMM</name>
<evidence type="ECO:0000256" key="5">
    <source>
        <dbReference type="ARBA" id="ARBA00022825"/>
    </source>
</evidence>
<dbReference type="PRINTS" id="PR00723">
    <property type="entry name" value="SUBTILISIN"/>
</dbReference>
<evidence type="ECO:0000256" key="3">
    <source>
        <dbReference type="ARBA" id="ARBA00022729"/>
    </source>
</evidence>
<dbReference type="InterPro" id="IPR034061">
    <property type="entry name" value="Peptidases_S8_Autotransporter"/>
</dbReference>
<keyword evidence="5 6" id="KW-0720">Serine protease</keyword>
<feature type="active site" description="Charge relay system" evidence="6">
    <location>
        <position position="405"/>
    </location>
</feature>
<evidence type="ECO:0000256" key="1">
    <source>
        <dbReference type="ARBA" id="ARBA00011073"/>
    </source>
</evidence>
<dbReference type="PROSITE" id="PS00138">
    <property type="entry name" value="SUBTILASE_SER"/>
    <property type="match status" value="1"/>
</dbReference>
<dbReference type="Pfam" id="PF03797">
    <property type="entry name" value="Autotransporter"/>
    <property type="match status" value="1"/>
</dbReference>
<dbReference type="SUPFAM" id="SSF103515">
    <property type="entry name" value="Autotransporter"/>
    <property type="match status" value="1"/>
</dbReference>
<protein>
    <submittedName>
        <fullName evidence="9">Autotransporter domain-containing protein</fullName>
    </submittedName>
</protein>
<dbReference type="InterPro" id="IPR015500">
    <property type="entry name" value="Peptidase_S8_subtilisin-rel"/>
</dbReference>
<dbReference type="PROSITE" id="PS51892">
    <property type="entry name" value="SUBTILASE"/>
    <property type="match status" value="1"/>
</dbReference>
<keyword evidence="4 6" id="KW-0378">Hydrolase</keyword>
<dbReference type="Gene3D" id="3.40.50.200">
    <property type="entry name" value="Peptidase S8/S53 domain"/>
    <property type="match status" value="1"/>
</dbReference>
<dbReference type="InterPro" id="IPR022398">
    <property type="entry name" value="Peptidase_S8_His-AS"/>
</dbReference>
<feature type="signal peptide" evidence="7">
    <location>
        <begin position="1"/>
        <end position="39"/>
    </location>
</feature>
<reference evidence="9 10" key="1">
    <citation type="submission" date="2022-03" db="EMBL/GenBank/DDBJ databases">
        <title>Complete genome sequence of Lysobacter capsici VKM B-2533 and Lysobacter gummosus 10.1.1, promising sources of lytic agents.</title>
        <authorList>
            <person name="Tarlachkov S.V."/>
            <person name="Kudryakova I.V."/>
            <person name="Afoshin A.S."/>
            <person name="Leontyevskaya E.A."/>
            <person name="Leontyevskaya N.V."/>
        </authorList>
    </citation>
    <scope>NUCLEOTIDE SEQUENCE [LARGE SCALE GENOMIC DNA]</scope>
    <source>
        <strain evidence="9 10">10.1.1</strain>
    </source>
</reference>
<evidence type="ECO:0000256" key="2">
    <source>
        <dbReference type="ARBA" id="ARBA00022670"/>
    </source>
</evidence>
<gene>
    <name evidence="9" type="ORF">MOV92_20970</name>
</gene>
<dbReference type="Gene3D" id="2.40.128.130">
    <property type="entry name" value="Autotransporter beta-domain"/>
    <property type="match status" value="1"/>
</dbReference>
<dbReference type="SMART" id="SM00869">
    <property type="entry name" value="Autotransporter"/>
    <property type="match status" value="1"/>
</dbReference>
<evidence type="ECO:0000256" key="6">
    <source>
        <dbReference type="PROSITE-ProRule" id="PRU01240"/>
    </source>
</evidence>
<dbReference type="CDD" id="cd04848">
    <property type="entry name" value="Peptidases_S8_Autotransporter_serine_protease_like"/>
    <property type="match status" value="1"/>
</dbReference>
<feature type="domain" description="Autotransporter" evidence="8">
    <location>
        <begin position="773"/>
        <end position="1051"/>
    </location>
</feature>
<dbReference type="PANTHER" id="PTHR43399">
    <property type="entry name" value="SUBTILISIN-RELATED"/>
    <property type="match status" value="1"/>
</dbReference>
<feature type="chain" id="PRO_5045621499" evidence="7">
    <location>
        <begin position="40"/>
        <end position="1051"/>
    </location>
</feature>
<dbReference type="InterPro" id="IPR000209">
    <property type="entry name" value="Peptidase_S8/S53_dom"/>
</dbReference>
<feature type="active site" description="Charge relay system" evidence="6">
    <location>
        <position position="171"/>
    </location>
</feature>
<dbReference type="InterPro" id="IPR023828">
    <property type="entry name" value="Peptidase_S8_Ser-AS"/>
</dbReference>
<evidence type="ECO:0000313" key="10">
    <source>
        <dbReference type="Proteomes" id="UP000829194"/>
    </source>
</evidence>
<keyword evidence="10" id="KW-1185">Reference proteome</keyword>
<dbReference type="SUPFAM" id="SSF52743">
    <property type="entry name" value="Subtilisin-like"/>
    <property type="match status" value="1"/>
</dbReference>
<dbReference type="InterPro" id="IPR051048">
    <property type="entry name" value="Peptidase_S8/S53_subtilisin"/>
</dbReference>
<dbReference type="InterPro" id="IPR005546">
    <property type="entry name" value="Autotransporte_beta"/>
</dbReference>
<dbReference type="InterPro" id="IPR036852">
    <property type="entry name" value="Peptidase_S8/S53_dom_sf"/>
</dbReference>
<evidence type="ECO:0000256" key="7">
    <source>
        <dbReference type="SAM" id="SignalP"/>
    </source>
</evidence>
<comment type="similarity">
    <text evidence="1 6">Belongs to the peptidase S8 family.</text>
</comment>
<keyword evidence="2 6" id="KW-0645">Protease</keyword>
<sequence length="1051" mass="110153">MQGITKASRPQFSQRTHTRSLLSIAILGGLLAVSSLAAAQSGNGEIGNPDSWRNDEFNADWGLATINAQYAYARGLTGKGVRLGVYDSGTVLAHPEFAGKDNRAIQMADLLDDGTFCTNTSIVSGPGACFSSRGDQAQVTYVGFNANVPDNIRRIITSGPYVQPGWEYGSHGTHVGGTIAANRDGNGMHGVSFGSDLSVAKWAFNSAREWQRVPTGGYSVVSLTRVSANDDTIARMYQDMNDQGVRALNHSWGLANEPGTLAGLDDILNDPDNASYFDVFAKGSLDKGLLQVWAAGNHNVAGVTPETSPQAGLYASLPRARPDLEPYWLTVVNITPELTLSNRSMRCAQTANWCVAAPGSVIRSTVVGGSDALTGGLVKNADGSISFNVNAGAQTYEYDDMSGTSMAAPHVTGSLGLLFERFPYLASTQVRDILLTTATDLGAAGVDEVYGWGLINLQKAIDGPGQIRVDTDVVMDRPGGGAKVWTGKAWDDWRNDIGGPGVLTKSGIGWLRLSGNNRFGGLNVKDGVLELTGNNSYAAQVEGGTLVVNGTLTSAQLPVLKGGALGGSGRIVGNVRVDGAVSPGNSIGTLTVQGDYTQAAGSTYVAELSAGGQSDRIDVTGKAALEGGKLVVLHAPGQYLLGQNFNLISAAGGVSGQFAAIDQTSFSPFLKFGLAYSANQVGVEVTRGAAIASAAKTDNQRAAAGAADQLAIAQGLAQPLTQLFPQQALAALDSLSGEGHASLRSIMIDDSRHIRDAALVRARAGRGEFAADGDGASQGAWIQVLKSGGTLDGDGNAARNEYNGSATLLGYDYRFDSGWRIGVLGGNGRTDSNNDRLDKGRIKSTHLGVYGGQNWGKFNLSAGFSFARQDVDLDRRIGFNGFVDRTRASYDADSKQGFVEGGYRFNAGAWEFEPYAQFAQVRVSTDAFQESGGAAALSGRSADSRVNLSTLGLRFNVNLKGSQQDDSWLSLRGGLGRRHASGDLTAETAVAWRGGNAFTVSGAPLGEDANLVEAGIAARLSANGLLELSYSGQFADEAHDHGINARYSLRF</sequence>